<dbReference type="InterPro" id="IPR010281">
    <property type="entry name" value="DUF885"/>
</dbReference>
<keyword evidence="2" id="KW-1185">Reference proteome</keyword>
<sequence length="159" mass="17888">RIMLLDDLPLLRRKAPISVFGEGWALYCERLADEMGLYSNDESRLGMLTMAAKRAGRLVADTGLHAKGWSRQQAIDYLLDNTPMPRELAVAEVDRYLAEPGQSLAYEVGRLKFDEVRRKAEKALGAAFDIRDFHEVVLGHGRLTLGLLDDVVTAWTTER</sequence>
<dbReference type="Pfam" id="PF05960">
    <property type="entry name" value="DUF885"/>
    <property type="match status" value="1"/>
</dbReference>
<dbReference type="PANTHER" id="PTHR33361">
    <property type="entry name" value="GLR0591 PROTEIN"/>
    <property type="match status" value="1"/>
</dbReference>
<dbReference type="PANTHER" id="PTHR33361:SF2">
    <property type="entry name" value="DUF885 DOMAIN-CONTAINING PROTEIN"/>
    <property type="match status" value="1"/>
</dbReference>
<feature type="non-terminal residue" evidence="1">
    <location>
        <position position="1"/>
    </location>
</feature>
<proteinExistence type="predicted"/>
<comment type="caution">
    <text evidence="1">The sequence shown here is derived from an EMBL/GenBank/DDBJ whole genome shotgun (WGS) entry which is preliminary data.</text>
</comment>
<dbReference type="EMBL" id="VSRL01000321">
    <property type="protein sequence ID" value="NKE63150.1"/>
    <property type="molecule type" value="Genomic_DNA"/>
</dbReference>
<protein>
    <submittedName>
        <fullName evidence="1">DUF885 domain-containing protein</fullName>
    </submittedName>
</protein>
<evidence type="ECO:0000313" key="2">
    <source>
        <dbReference type="Proteomes" id="UP001515943"/>
    </source>
</evidence>
<name>A0ABX1FW60_9PSEU</name>
<dbReference type="RefSeq" id="WP_167979748.1">
    <property type="nucleotide sequence ID" value="NZ_VSRL01000321.1"/>
</dbReference>
<evidence type="ECO:0000313" key="1">
    <source>
        <dbReference type="EMBL" id="NKE63150.1"/>
    </source>
</evidence>
<accession>A0ABX1FW60</accession>
<dbReference type="Proteomes" id="UP001515943">
    <property type="component" value="Unassembled WGS sequence"/>
</dbReference>
<gene>
    <name evidence="1" type="ORF">FXN61_43085</name>
</gene>
<reference evidence="1 2" key="1">
    <citation type="submission" date="2019-08" db="EMBL/GenBank/DDBJ databases">
        <title>Lentzea from Indian Himalayas.</title>
        <authorList>
            <person name="Mandal S."/>
            <person name="Mallick Gupta A."/>
            <person name="Maiti P.K."/>
            <person name="Sarkar J."/>
            <person name="Mandal S."/>
        </authorList>
    </citation>
    <scope>NUCLEOTIDE SEQUENCE [LARGE SCALE GENOMIC DNA]</scope>
    <source>
        <strain evidence="1 2">PSKA42</strain>
    </source>
</reference>
<organism evidence="1 2">
    <name type="scientific">Lentzea indica</name>
    <dbReference type="NCBI Taxonomy" id="2604800"/>
    <lineage>
        <taxon>Bacteria</taxon>
        <taxon>Bacillati</taxon>
        <taxon>Actinomycetota</taxon>
        <taxon>Actinomycetes</taxon>
        <taxon>Pseudonocardiales</taxon>
        <taxon>Pseudonocardiaceae</taxon>
        <taxon>Lentzea</taxon>
    </lineage>
</organism>